<evidence type="ECO:0000313" key="9">
    <source>
        <dbReference type="EMBL" id="MBD2858615.1"/>
    </source>
</evidence>
<keyword evidence="4" id="KW-0547">Nucleotide-binding</keyword>
<dbReference type="AlphaFoldDB" id="A0A927BZT3"/>
<evidence type="ECO:0000256" key="5">
    <source>
        <dbReference type="ARBA" id="ARBA00022777"/>
    </source>
</evidence>
<dbReference type="PANTHER" id="PTHR43071">
    <property type="entry name" value="2-AMINO-4-HYDROXY-6-HYDROXYMETHYLDIHYDROPTERIDINE PYROPHOSPHOKINASE"/>
    <property type="match status" value="1"/>
</dbReference>
<keyword evidence="10" id="KW-1185">Reference proteome</keyword>
<evidence type="ECO:0000256" key="7">
    <source>
        <dbReference type="ARBA" id="ARBA00022909"/>
    </source>
</evidence>
<keyword evidence="7" id="KW-0289">Folate biosynthesis</keyword>
<keyword evidence="3 9" id="KW-0808">Transferase</keyword>
<dbReference type="CDD" id="cd00483">
    <property type="entry name" value="HPPK"/>
    <property type="match status" value="1"/>
</dbReference>
<dbReference type="EC" id="2.7.6.3" evidence="2"/>
<comment type="pathway">
    <text evidence="1">Cofactor biosynthesis; tetrahydrofolate biosynthesis; 2-amino-4-hydroxy-6-hydroxymethyl-7,8-dihydropteridine diphosphate from 7,8-dihydroneopterin triphosphate: step 4/4.</text>
</comment>
<evidence type="ECO:0000256" key="3">
    <source>
        <dbReference type="ARBA" id="ARBA00022679"/>
    </source>
</evidence>
<accession>A0A927BZT3</accession>
<evidence type="ECO:0000313" key="10">
    <source>
        <dbReference type="Proteomes" id="UP000610558"/>
    </source>
</evidence>
<organism evidence="9 10">
    <name type="scientific">Spongiibacter pelagi</name>
    <dbReference type="NCBI Taxonomy" id="2760804"/>
    <lineage>
        <taxon>Bacteria</taxon>
        <taxon>Pseudomonadati</taxon>
        <taxon>Pseudomonadota</taxon>
        <taxon>Gammaproteobacteria</taxon>
        <taxon>Cellvibrionales</taxon>
        <taxon>Spongiibacteraceae</taxon>
        <taxon>Spongiibacter</taxon>
    </lineage>
</organism>
<dbReference type="SUPFAM" id="SSF55083">
    <property type="entry name" value="6-hydroxymethyl-7,8-dihydropterin pyrophosphokinase, HPPK"/>
    <property type="match status" value="1"/>
</dbReference>
<name>A0A927BZT3_9GAMM</name>
<keyword evidence="6" id="KW-0067">ATP-binding</keyword>
<dbReference type="GO" id="GO:0003848">
    <property type="term" value="F:2-amino-4-hydroxy-6-hydroxymethyldihydropteridine diphosphokinase activity"/>
    <property type="evidence" value="ECO:0007669"/>
    <property type="project" value="UniProtKB-EC"/>
</dbReference>
<dbReference type="GO" id="GO:0046656">
    <property type="term" value="P:folic acid biosynthetic process"/>
    <property type="evidence" value="ECO:0007669"/>
    <property type="project" value="UniProtKB-KW"/>
</dbReference>
<reference evidence="9" key="1">
    <citation type="submission" date="2020-09" db="EMBL/GenBank/DDBJ databases">
        <authorList>
            <person name="Yoon J.-W."/>
        </authorList>
    </citation>
    <scope>NUCLEOTIDE SEQUENCE</scope>
    <source>
        <strain evidence="9">KMU-158</strain>
    </source>
</reference>
<evidence type="ECO:0000256" key="4">
    <source>
        <dbReference type="ARBA" id="ARBA00022741"/>
    </source>
</evidence>
<dbReference type="Pfam" id="PF01288">
    <property type="entry name" value="HPPK"/>
    <property type="match status" value="1"/>
</dbReference>
<feature type="domain" description="7,8-dihydro-6-hydroxymethylpterin-pyrophosphokinase" evidence="8">
    <location>
        <begin position="5"/>
        <end position="141"/>
    </location>
</feature>
<evidence type="ECO:0000259" key="8">
    <source>
        <dbReference type="Pfam" id="PF01288"/>
    </source>
</evidence>
<evidence type="ECO:0000256" key="6">
    <source>
        <dbReference type="ARBA" id="ARBA00022840"/>
    </source>
</evidence>
<gene>
    <name evidence="9" type="primary">folK</name>
    <name evidence="9" type="ORF">IB286_06290</name>
</gene>
<proteinExistence type="predicted"/>
<dbReference type="Proteomes" id="UP000610558">
    <property type="component" value="Unassembled WGS sequence"/>
</dbReference>
<protein>
    <recommendedName>
        <fullName evidence="2">2-amino-4-hydroxy-6-hydroxymethyldihydropteridine diphosphokinase</fullName>
        <ecNumber evidence="2">2.7.6.3</ecNumber>
    </recommendedName>
</protein>
<dbReference type="EMBL" id="JACXLD010000003">
    <property type="protein sequence ID" value="MBD2858615.1"/>
    <property type="molecule type" value="Genomic_DNA"/>
</dbReference>
<dbReference type="InterPro" id="IPR000550">
    <property type="entry name" value="Hppk"/>
</dbReference>
<dbReference type="RefSeq" id="WP_190763670.1">
    <property type="nucleotide sequence ID" value="NZ_JACXLD010000003.1"/>
</dbReference>
<dbReference type="GO" id="GO:0016301">
    <property type="term" value="F:kinase activity"/>
    <property type="evidence" value="ECO:0007669"/>
    <property type="project" value="UniProtKB-KW"/>
</dbReference>
<dbReference type="InterPro" id="IPR035907">
    <property type="entry name" value="Hppk_sf"/>
</dbReference>
<dbReference type="GO" id="GO:0005524">
    <property type="term" value="F:ATP binding"/>
    <property type="evidence" value="ECO:0007669"/>
    <property type="project" value="UniProtKB-KW"/>
</dbReference>
<dbReference type="Gene3D" id="3.30.70.560">
    <property type="entry name" value="7,8-Dihydro-6-hydroxymethylpterin-pyrophosphokinase HPPK"/>
    <property type="match status" value="1"/>
</dbReference>
<evidence type="ECO:0000256" key="1">
    <source>
        <dbReference type="ARBA" id="ARBA00005051"/>
    </source>
</evidence>
<sequence>MTEVFVGLGSNIHRYHHIASALDALQARFSSLRISPVYEAEAVGFVGDPFLNLVVGFDCELTPAELLVFLRQLELQHGRAANAVKFSARTLDIDILLFGDCCGEQLEGVSLPANLNLPSLVLPRAEILENAYVLKPLVDLAAEQCHPQSGRRFADHWQEMLLASPLCADQLYPVDFRWQGALISRA</sequence>
<dbReference type="NCBIfam" id="TIGR01498">
    <property type="entry name" value="folK"/>
    <property type="match status" value="1"/>
</dbReference>
<dbReference type="PANTHER" id="PTHR43071:SF2">
    <property type="entry name" value="2-AMINO-4-HYDROXY-6-HYDROXYMETHYLDIHYDROPTERIDINE PYROPHOSPHOKINASE"/>
    <property type="match status" value="1"/>
</dbReference>
<keyword evidence="5" id="KW-0418">Kinase</keyword>
<evidence type="ECO:0000256" key="2">
    <source>
        <dbReference type="ARBA" id="ARBA00013253"/>
    </source>
</evidence>
<comment type="caution">
    <text evidence="9">The sequence shown here is derived from an EMBL/GenBank/DDBJ whole genome shotgun (WGS) entry which is preliminary data.</text>
</comment>